<sequence length="420" mass="45790">MGASPVSPHPHLLDGCSHAVLRFPRHQRARPRAAGSLPASQSTPPRPRLSDFLRSHANEILEAWDEFAATVNHDGKALDAVALRDHAAEILQTIAKDLAQPQSPHQQDEKGKGRGPRGIDPTPAETHADFRMVAGFAVDAMITEYRALRASVLKIWAKDGGGTEPEDLTDLTRFNEAIDQSIAESVARYTRQTHSASELFIGVLGHDIRNPLGTIMMSAEYLVRSGQLSKGAAAPIVNASVRIKAIIEQVVDFTRAQADGEMPILRVPGNLADQLAKIVEETQVRHPTRTVRFESSGDFEGSWDEGRMGQLLSNLLGNALIYGARDGEVTVRMWNAGAEVGFSVHNHGKPIPLAEQERIFQPLERGLHQQLSGEHREPTGLGLGLYICREIVMAHGGTLQVDSREGKGTTFRVSLPRTVA</sequence>
<dbReference type="GO" id="GO:0005524">
    <property type="term" value="F:ATP binding"/>
    <property type="evidence" value="ECO:0007669"/>
    <property type="project" value="UniProtKB-KW"/>
</dbReference>
<dbReference type="Pfam" id="PF00512">
    <property type="entry name" value="HisKA"/>
    <property type="match status" value="1"/>
</dbReference>
<accession>A0A849KA33</accession>
<dbReference type="InterPro" id="IPR036097">
    <property type="entry name" value="HisK_dim/P_sf"/>
</dbReference>
<dbReference type="Pfam" id="PF02518">
    <property type="entry name" value="HATPase_c"/>
    <property type="match status" value="1"/>
</dbReference>
<organism evidence="11 12">
    <name type="scientific">Ramlibacter montanisoli</name>
    <dbReference type="NCBI Taxonomy" id="2732512"/>
    <lineage>
        <taxon>Bacteria</taxon>
        <taxon>Pseudomonadati</taxon>
        <taxon>Pseudomonadota</taxon>
        <taxon>Betaproteobacteria</taxon>
        <taxon>Burkholderiales</taxon>
        <taxon>Comamonadaceae</taxon>
        <taxon>Ramlibacter</taxon>
    </lineage>
</organism>
<dbReference type="PANTHER" id="PTHR42878:SF7">
    <property type="entry name" value="SENSOR HISTIDINE KINASE GLRK"/>
    <property type="match status" value="1"/>
</dbReference>
<proteinExistence type="predicted"/>
<dbReference type="InterPro" id="IPR005467">
    <property type="entry name" value="His_kinase_dom"/>
</dbReference>
<feature type="region of interest" description="Disordered" evidence="9">
    <location>
        <begin position="27"/>
        <end position="49"/>
    </location>
</feature>
<evidence type="ECO:0000259" key="10">
    <source>
        <dbReference type="PROSITE" id="PS50109"/>
    </source>
</evidence>
<evidence type="ECO:0000256" key="2">
    <source>
        <dbReference type="ARBA" id="ARBA00012438"/>
    </source>
</evidence>
<dbReference type="SUPFAM" id="SSF47384">
    <property type="entry name" value="Homodimeric domain of signal transducing histidine kinase"/>
    <property type="match status" value="1"/>
</dbReference>
<dbReference type="SMART" id="SM00388">
    <property type="entry name" value="HisKA"/>
    <property type="match status" value="1"/>
</dbReference>
<dbReference type="AlphaFoldDB" id="A0A849KA33"/>
<evidence type="ECO:0000313" key="11">
    <source>
        <dbReference type="EMBL" id="NNU43284.1"/>
    </source>
</evidence>
<evidence type="ECO:0000256" key="4">
    <source>
        <dbReference type="ARBA" id="ARBA00022679"/>
    </source>
</evidence>
<evidence type="ECO:0000256" key="6">
    <source>
        <dbReference type="ARBA" id="ARBA00022777"/>
    </source>
</evidence>
<keyword evidence="8" id="KW-0902">Two-component regulatory system</keyword>
<dbReference type="GO" id="GO:0007234">
    <property type="term" value="P:osmosensory signaling via phosphorelay pathway"/>
    <property type="evidence" value="ECO:0007669"/>
    <property type="project" value="TreeGrafter"/>
</dbReference>
<dbReference type="GO" id="GO:0000155">
    <property type="term" value="F:phosphorelay sensor kinase activity"/>
    <property type="evidence" value="ECO:0007669"/>
    <property type="project" value="InterPro"/>
</dbReference>
<dbReference type="Proteomes" id="UP000552954">
    <property type="component" value="Unassembled WGS sequence"/>
</dbReference>
<dbReference type="Pfam" id="PF14361">
    <property type="entry name" value="RsbRD_N"/>
    <property type="match status" value="1"/>
</dbReference>
<dbReference type="RefSeq" id="WP_171558336.1">
    <property type="nucleotide sequence ID" value="NZ_JABFCS010000001.1"/>
</dbReference>
<dbReference type="InterPro" id="IPR050351">
    <property type="entry name" value="BphY/WalK/GraS-like"/>
</dbReference>
<dbReference type="CDD" id="cd00082">
    <property type="entry name" value="HisKA"/>
    <property type="match status" value="1"/>
</dbReference>
<name>A0A849KA33_9BURK</name>
<evidence type="ECO:0000256" key="8">
    <source>
        <dbReference type="ARBA" id="ARBA00023012"/>
    </source>
</evidence>
<dbReference type="GO" id="GO:0030295">
    <property type="term" value="F:protein kinase activator activity"/>
    <property type="evidence" value="ECO:0007669"/>
    <property type="project" value="TreeGrafter"/>
</dbReference>
<keyword evidence="12" id="KW-1185">Reference proteome</keyword>
<evidence type="ECO:0000256" key="7">
    <source>
        <dbReference type="ARBA" id="ARBA00022840"/>
    </source>
</evidence>
<comment type="catalytic activity">
    <reaction evidence="1">
        <text>ATP + protein L-histidine = ADP + protein N-phospho-L-histidine.</text>
        <dbReference type="EC" id="2.7.13.3"/>
    </reaction>
</comment>
<evidence type="ECO:0000313" key="12">
    <source>
        <dbReference type="Proteomes" id="UP000552954"/>
    </source>
</evidence>
<evidence type="ECO:0000256" key="9">
    <source>
        <dbReference type="SAM" id="MobiDB-lite"/>
    </source>
</evidence>
<feature type="region of interest" description="Disordered" evidence="9">
    <location>
        <begin position="96"/>
        <end position="126"/>
    </location>
</feature>
<gene>
    <name evidence="11" type="ORF">HK415_09110</name>
</gene>
<evidence type="ECO:0000256" key="1">
    <source>
        <dbReference type="ARBA" id="ARBA00000085"/>
    </source>
</evidence>
<evidence type="ECO:0000256" key="5">
    <source>
        <dbReference type="ARBA" id="ARBA00022741"/>
    </source>
</evidence>
<dbReference type="EC" id="2.7.13.3" evidence="2"/>
<dbReference type="PROSITE" id="PS50109">
    <property type="entry name" value="HIS_KIN"/>
    <property type="match status" value="1"/>
</dbReference>
<keyword evidence="5" id="KW-0547">Nucleotide-binding</keyword>
<dbReference type="InterPro" id="IPR004358">
    <property type="entry name" value="Sig_transdc_His_kin-like_C"/>
</dbReference>
<keyword evidence="7" id="KW-0067">ATP-binding</keyword>
<dbReference type="EMBL" id="JABFCS010000001">
    <property type="protein sequence ID" value="NNU43284.1"/>
    <property type="molecule type" value="Genomic_DNA"/>
</dbReference>
<feature type="domain" description="Histidine kinase" evidence="10">
    <location>
        <begin position="203"/>
        <end position="419"/>
    </location>
</feature>
<keyword evidence="4" id="KW-0808">Transferase</keyword>
<dbReference type="InterPro" id="IPR003661">
    <property type="entry name" value="HisK_dim/P_dom"/>
</dbReference>
<protein>
    <recommendedName>
        <fullName evidence="2">histidine kinase</fullName>
        <ecNumber evidence="2">2.7.13.3</ecNumber>
    </recommendedName>
</protein>
<dbReference type="InterPro" id="IPR025751">
    <property type="entry name" value="RsbRD_N_dom"/>
</dbReference>
<keyword evidence="3" id="KW-0597">Phosphoprotein</keyword>
<evidence type="ECO:0000256" key="3">
    <source>
        <dbReference type="ARBA" id="ARBA00022553"/>
    </source>
</evidence>
<keyword evidence="6 11" id="KW-0418">Kinase</keyword>
<dbReference type="PRINTS" id="PR00344">
    <property type="entry name" value="BCTRLSENSOR"/>
</dbReference>
<dbReference type="CDD" id="cd00075">
    <property type="entry name" value="HATPase"/>
    <property type="match status" value="1"/>
</dbReference>
<dbReference type="Gene3D" id="1.10.287.130">
    <property type="match status" value="1"/>
</dbReference>
<dbReference type="SMART" id="SM00387">
    <property type="entry name" value="HATPase_c"/>
    <property type="match status" value="1"/>
</dbReference>
<comment type="caution">
    <text evidence="11">The sequence shown here is derived from an EMBL/GenBank/DDBJ whole genome shotgun (WGS) entry which is preliminary data.</text>
</comment>
<dbReference type="SUPFAM" id="SSF55874">
    <property type="entry name" value="ATPase domain of HSP90 chaperone/DNA topoisomerase II/histidine kinase"/>
    <property type="match status" value="1"/>
</dbReference>
<dbReference type="PANTHER" id="PTHR42878">
    <property type="entry name" value="TWO-COMPONENT HISTIDINE KINASE"/>
    <property type="match status" value="1"/>
</dbReference>
<reference evidence="11 12" key="1">
    <citation type="submission" date="2020-05" db="EMBL/GenBank/DDBJ databases">
        <authorList>
            <person name="Khan S.A."/>
            <person name="Jeon C.O."/>
            <person name="Chun B.H."/>
        </authorList>
    </citation>
    <scope>NUCLEOTIDE SEQUENCE [LARGE SCALE GENOMIC DNA]</scope>
    <source>
        <strain evidence="11 12">B156</strain>
    </source>
</reference>
<dbReference type="InterPro" id="IPR003594">
    <property type="entry name" value="HATPase_dom"/>
</dbReference>
<dbReference type="Gene3D" id="3.30.565.10">
    <property type="entry name" value="Histidine kinase-like ATPase, C-terminal domain"/>
    <property type="match status" value="1"/>
</dbReference>
<dbReference type="InterPro" id="IPR036890">
    <property type="entry name" value="HATPase_C_sf"/>
</dbReference>
<dbReference type="GO" id="GO:0000156">
    <property type="term" value="F:phosphorelay response regulator activity"/>
    <property type="evidence" value="ECO:0007669"/>
    <property type="project" value="TreeGrafter"/>
</dbReference>
<reference evidence="11 12" key="2">
    <citation type="submission" date="2020-06" db="EMBL/GenBank/DDBJ databases">
        <title>Ramlibacter rhizophilus sp. nov., isolated from rhizosphere soil of national flower Mugunghwa from South Korea.</title>
        <authorList>
            <person name="Zheng-Fei Y."/>
            <person name="Huan T."/>
        </authorList>
    </citation>
    <scope>NUCLEOTIDE SEQUENCE [LARGE SCALE GENOMIC DNA]</scope>
    <source>
        <strain evidence="11 12">B156</strain>
    </source>
</reference>